<proteinExistence type="inferred from homology"/>
<keyword evidence="13" id="KW-1185">Reference proteome</keyword>
<dbReference type="InterPro" id="IPR003107">
    <property type="entry name" value="HAT"/>
</dbReference>
<dbReference type="STRING" id="431595.K3WEH0"/>
<evidence type="ECO:0000256" key="4">
    <source>
        <dbReference type="ARBA" id="ARBA00022728"/>
    </source>
</evidence>
<dbReference type="EMBL" id="GL376603">
    <property type="status" value="NOT_ANNOTATED_CDS"/>
    <property type="molecule type" value="Genomic_DNA"/>
</dbReference>
<reference evidence="13" key="1">
    <citation type="journal article" date="2010" name="Genome Biol.">
        <title>Genome sequence of the necrotrophic plant pathogen Pythium ultimum reveals original pathogenicity mechanisms and effector repertoire.</title>
        <authorList>
            <person name="Levesque C.A."/>
            <person name="Brouwer H."/>
            <person name="Cano L."/>
            <person name="Hamilton J.P."/>
            <person name="Holt C."/>
            <person name="Huitema E."/>
            <person name="Raffaele S."/>
            <person name="Robideau G.P."/>
            <person name="Thines M."/>
            <person name="Win J."/>
            <person name="Zerillo M.M."/>
            <person name="Beakes G.W."/>
            <person name="Boore J.L."/>
            <person name="Busam D."/>
            <person name="Dumas B."/>
            <person name="Ferriera S."/>
            <person name="Fuerstenberg S.I."/>
            <person name="Gachon C.M."/>
            <person name="Gaulin E."/>
            <person name="Govers F."/>
            <person name="Grenville-Briggs L."/>
            <person name="Horner N."/>
            <person name="Hostetler J."/>
            <person name="Jiang R.H."/>
            <person name="Johnson J."/>
            <person name="Krajaejun T."/>
            <person name="Lin H."/>
            <person name="Meijer H.J."/>
            <person name="Moore B."/>
            <person name="Morris P."/>
            <person name="Phuntmart V."/>
            <person name="Puiu D."/>
            <person name="Shetty J."/>
            <person name="Stajich J.E."/>
            <person name="Tripathy S."/>
            <person name="Wawra S."/>
            <person name="van West P."/>
            <person name="Whitty B.R."/>
            <person name="Coutinho P.M."/>
            <person name="Henrissat B."/>
            <person name="Martin F."/>
            <person name="Thomas P.D."/>
            <person name="Tyler B.M."/>
            <person name="De Vries R.P."/>
            <person name="Kamoun S."/>
            <person name="Yandell M."/>
            <person name="Tisserat N."/>
            <person name="Buell C.R."/>
        </authorList>
    </citation>
    <scope>NUCLEOTIDE SEQUENCE</scope>
    <source>
        <strain evidence="13">DAOM:BR144</strain>
    </source>
</reference>
<dbReference type="HOGENOM" id="CLU_007736_0_0_1"/>
<feature type="domain" description="Pre-mRNA-splicing factor SYF1 central HAT repeats" evidence="9">
    <location>
        <begin position="183"/>
        <end position="392"/>
    </location>
</feature>
<evidence type="ECO:0000259" key="10">
    <source>
        <dbReference type="Pfam" id="PF23231"/>
    </source>
</evidence>
<dbReference type="PANTHER" id="PTHR11246">
    <property type="entry name" value="PRE-MRNA SPLICING FACTOR"/>
    <property type="match status" value="1"/>
</dbReference>
<reference evidence="13" key="2">
    <citation type="submission" date="2010-04" db="EMBL/GenBank/DDBJ databases">
        <authorList>
            <person name="Buell R."/>
            <person name="Hamilton J."/>
            <person name="Hostetler J."/>
        </authorList>
    </citation>
    <scope>NUCLEOTIDE SEQUENCE [LARGE SCALE GENOMIC DNA]</scope>
    <source>
        <strain evidence="13">DAOM:BR144</strain>
    </source>
</reference>
<evidence type="ECO:0000256" key="7">
    <source>
        <dbReference type="ARBA" id="ARBA00023242"/>
    </source>
</evidence>
<comment type="similarity">
    <text evidence="2">Belongs to the crooked-neck family.</text>
</comment>
<feature type="compositionally biased region" description="Acidic residues" evidence="8">
    <location>
        <begin position="824"/>
        <end position="857"/>
    </location>
</feature>
<reference evidence="12" key="3">
    <citation type="submission" date="2015-02" db="UniProtKB">
        <authorList>
            <consortium name="EnsemblProtists"/>
        </authorList>
    </citation>
    <scope>IDENTIFICATION</scope>
    <source>
        <strain evidence="12">DAOM BR144</strain>
    </source>
</reference>
<evidence type="ECO:0000256" key="6">
    <source>
        <dbReference type="ARBA" id="ARBA00023187"/>
    </source>
</evidence>
<dbReference type="InParanoid" id="K3WEH0"/>
<protein>
    <recommendedName>
        <fullName evidence="14">Suppressor of forked domain-containing protein</fullName>
    </recommendedName>
</protein>
<dbReference type="GO" id="GO:0000974">
    <property type="term" value="C:Prp19 complex"/>
    <property type="evidence" value="ECO:0007669"/>
    <property type="project" value="TreeGrafter"/>
</dbReference>
<dbReference type="VEuPathDB" id="FungiDB:PYU1_G003351"/>
<dbReference type="Pfam" id="PF23231">
    <property type="entry name" value="HAT_Syf1_CNRKL1_C"/>
    <property type="match status" value="1"/>
</dbReference>
<sequence length="875" mass="101205">MATLGVNDALPLQIPTTDDGAFFEHEEEVARNPHSIHAWVNYLKEADTLAAPKRFALYERGVVALPRSYKLWKQYLDEYYETQVRGKRIDAVEYTHLVALYERALVQLNKMPRIWLDFIELVQEMKRVAFTRHAFDRALRALPITQHHRIWRPYLEFVKHIGLPQVAVRVYRRYLMLEPGSREEYVDYLTSIHQYDEASRQLIKLIDNQSVYPTKRTTHSLWMQLCDMISQHPEEVSPSLNVEAILRSGITQFTDEVGRLWCSLATYFVRLGMFESARDIYEEGIRTVMTVRDFSMIFDAYVKFIEAMLTAEMELAENPDDNDEDDDVDHQVQVDRFLKIYEDVADRRPILLNSVLLRQNPHNVREWEKRVELQKTDLQKVIRTYAEAVKTVDPAKSGGRLHTLWVKFAKFYEDHKDIANARVIFKKAADVEYRSDQELANVYCEWAEMELRQDNFEEPLEILRGACAMPASMTVRLRNKTGLTTKDKVHKNVKLWGLRLDLEESLGDIESTRAAYNDAFELKIVTPQMVLNFASYLEENKFFEESFRVYERGLSLFPSFPYANEIWQAYLTKFVKRYGGTKVERARDLHEQALKAAPSKFAKAFYAKYAEFEEKHGMLRNVMAIYERATDAVPEEEQVDVYAAYVKKAQKFFGVSKVRDVYQRGIANLPDKYVASLCLKFADMETKLGEIERARAIYTHASQFCDPRQHEASFWKVWHDFEVAHGSEHSFLEMLRIKRSVVAQYSQVNYVSAEIAPVVVSAKPAGMVPASSATTNGGDAMAVLEANLVDATLEEQGSNKRKANDIDEEDERPAKQQHIVQVQNDEEIDLDDEEDDDEEDDDEEDGNATNETADEIEERGVPETVYGASLKKKAS</sequence>
<dbReference type="InterPro" id="IPR055430">
    <property type="entry name" value="HAT_Syf1_CNRKL1_C"/>
</dbReference>
<keyword evidence="5" id="KW-0677">Repeat</keyword>
<dbReference type="GO" id="GO:0071014">
    <property type="term" value="C:post-mRNA release spliceosomal complex"/>
    <property type="evidence" value="ECO:0007669"/>
    <property type="project" value="TreeGrafter"/>
</dbReference>
<organism evidence="12 13">
    <name type="scientific">Globisporangium ultimum (strain ATCC 200006 / CBS 805.95 / DAOM BR144)</name>
    <name type="common">Pythium ultimum</name>
    <dbReference type="NCBI Taxonomy" id="431595"/>
    <lineage>
        <taxon>Eukaryota</taxon>
        <taxon>Sar</taxon>
        <taxon>Stramenopiles</taxon>
        <taxon>Oomycota</taxon>
        <taxon>Peronosporomycetes</taxon>
        <taxon>Pythiales</taxon>
        <taxon>Pythiaceae</taxon>
        <taxon>Globisporangium</taxon>
    </lineage>
</organism>
<dbReference type="GO" id="GO:0071007">
    <property type="term" value="C:U2-type catalytic step 2 spliceosome"/>
    <property type="evidence" value="ECO:0007669"/>
    <property type="project" value="TreeGrafter"/>
</dbReference>
<keyword evidence="6" id="KW-0508">mRNA splicing</keyword>
<evidence type="ECO:0000256" key="8">
    <source>
        <dbReference type="SAM" id="MobiDB-lite"/>
    </source>
</evidence>
<dbReference type="InterPro" id="IPR011990">
    <property type="entry name" value="TPR-like_helical_dom_sf"/>
</dbReference>
<dbReference type="FunFam" id="1.25.40.10:FF:000023">
    <property type="entry name" value="Pre-mRNA-splicing factor SYF1"/>
    <property type="match status" value="1"/>
</dbReference>
<feature type="domain" description="Pre-mRNA-splicing factor Syf1/CRNKL1-like C-terminal HAT-repeats" evidence="10">
    <location>
        <begin position="394"/>
        <end position="786"/>
    </location>
</feature>
<dbReference type="GO" id="GO:0000349">
    <property type="term" value="P:generation of catalytic spliceosome for first transesterification step"/>
    <property type="evidence" value="ECO:0007669"/>
    <property type="project" value="TreeGrafter"/>
</dbReference>
<keyword evidence="7" id="KW-0539">Nucleus</keyword>
<evidence type="ECO:0000259" key="11">
    <source>
        <dbReference type="Pfam" id="PF23233"/>
    </source>
</evidence>
<keyword evidence="3" id="KW-0507">mRNA processing</keyword>
<dbReference type="AlphaFoldDB" id="K3WEH0"/>
<dbReference type="SUPFAM" id="SSF48452">
    <property type="entry name" value="TPR-like"/>
    <property type="match status" value="5"/>
</dbReference>
<dbReference type="InterPro" id="IPR056350">
    <property type="entry name" value="HAT_Syf1_central"/>
</dbReference>
<name>K3WEH0_GLOUD</name>
<dbReference type="SMART" id="SM00386">
    <property type="entry name" value="HAT"/>
    <property type="match status" value="11"/>
</dbReference>
<feature type="region of interest" description="Disordered" evidence="8">
    <location>
        <begin position="793"/>
        <end position="875"/>
    </location>
</feature>
<dbReference type="Pfam" id="PF23220">
    <property type="entry name" value="HAT_Syf1_M"/>
    <property type="match status" value="1"/>
</dbReference>
<evidence type="ECO:0000313" key="12">
    <source>
        <dbReference type="EnsemblProtists" id="PYU1_T003361"/>
    </source>
</evidence>
<evidence type="ECO:0000256" key="1">
    <source>
        <dbReference type="ARBA" id="ARBA00004123"/>
    </source>
</evidence>
<comment type="subcellular location">
    <subcellularLocation>
        <location evidence="1">Nucleus</location>
    </subcellularLocation>
</comment>
<evidence type="ECO:0000259" key="9">
    <source>
        <dbReference type="Pfam" id="PF23220"/>
    </source>
</evidence>
<dbReference type="EnsemblProtists" id="PYU1_T003361">
    <property type="protein sequence ID" value="PYU1_T003361"/>
    <property type="gene ID" value="PYU1_G003351"/>
</dbReference>
<dbReference type="InterPro" id="IPR055433">
    <property type="entry name" value="HAT_Syf1-like_N"/>
</dbReference>
<dbReference type="PANTHER" id="PTHR11246:SF5">
    <property type="entry name" value="PRE-MRNA-SPLICING FACTOR SYF1"/>
    <property type="match status" value="1"/>
</dbReference>
<evidence type="ECO:0000256" key="5">
    <source>
        <dbReference type="ARBA" id="ARBA00022737"/>
    </source>
</evidence>
<evidence type="ECO:0008006" key="14">
    <source>
        <dbReference type="Google" id="ProtNLM"/>
    </source>
</evidence>
<evidence type="ECO:0000256" key="3">
    <source>
        <dbReference type="ARBA" id="ARBA00022664"/>
    </source>
</evidence>
<dbReference type="Proteomes" id="UP000019132">
    <property type="component" value="Unassembled WGS sequence"/>
</dbReference>
<dbReference type="Pfam" id="PF23233">
    <property type="entry name" value="HAT_Syf1_CNRKL1_N"/>
    <property type="match status" value="1"/>
</dbReference>
<feature type="domain" description="Pre-mRNA-splicing factor Syf1-like N-terminal HAT-repeats" evidence="11">
    <location>
        <begin position="24"/>
        <end position="179"/>
    </location>
</feature>
<dbReference type="FunFam" id="1.25.40.10:FF:000137">
    <property type="entry name" value="Pre-mRNA-splicing factor syf1"/>
    <property type="match status" value="1"/>
</dbReference>
<dbReference type="FunCoup" id="K3WEH0">
    <property type="interactions" value="406"/>
</dbReference>
<dbReference type="InterPro" id="IPR045075">
    <property type="entry name" value="Syf1-like"/>
</dbReference>
<evidence type="ECO:0000256" key="2">
    <source>
        <dbReference type="ARBA" id="ARBA00008644"/>
    </source>
</evidence>
<dbReference type="eggNOG" id="KOG2047">
    <property type="taxonomic scope" value="Eukaryota"/>
</dbReference>
<keyword evidence="4" id="KW-0747">Spliceosome</keyword>
<accession>K3WEH0</accession>
<dbReference type="Gene3D" id="1.25.40.10">
    <property type="entry name" value="Tetratricopeptide repeat domain"/>
    <property type="match status" value="5"/>
</dbReference>
<dbReference type="OMA" id="IWYNYLR"/>
<evidence type="ECO:0000313" key="13">
    <source>
        <dbReference type="Proteomes" id="UP000019132"/>
    </source>
</evidence>